<feature type="region of interest" description="Disordered" evidence="5">
    <location>
        <begin position="546"/>
        <end position="569"/>
    </location>
</feature>
<organism evidence="7 8">
    <name type="scientific">[Clostridium] clostridioforme 90A8</name>
    <dbReference type="NCBI Taxonomy" id="999408"/>
    <lineage>
        <taxon>Bacteria</taxon>
        <taxon>Bacillati</taxon>
        <taxon>Bacillota</taxon>
        <taxon>Clostridia</taxon>
        <taxon>Lachnospirales</taxon>
        <taxon>Lachnospiraceae</taxon>
        <taxon>Enterocloster</taxon>
    </lineage>
</organism>
<evidence type="ECO:0000256" key="3">
    <source>
        <dbReference type="ARBA" id="ARBA00023015"/>
    </source>
</evidence>
<keyword evidence="1" id="KW-0547">Nucleotide-binding</keyword>
<dbReference type="Proteomes" id="UP000013085">
    <property type="component" value="Unassembled WGS sequence"/>
</dbReference>
<keyword evidence="2" id="KW-0067">ATP-binding</keyword>
<dbReference type="InterPro" id="IPR058031">
    <property type="entry name" value="AAA_lid_NorR"/>
</dbReference>
<dbReference type="Pfam" id="PF02954">
    <property type="entry name" value="HTH_8"/>
    <property type="match status" value="1"/>
</dbReference>
<dbReference type="AlphaFoldDB" id="A0A0E2HHB5"/>
<dbReference type="SUPFAM" id="SSF46689">
    <property type="entry name" value="Homeodomain-like"/>
    <property type="match status" value="1"/>
</dbReference>
<evidence type="ECO:0000256" key="4">
    <source>
        <dbReference type="ARBA" id="ARBA00023163"/>
    </source>
</evidence>
<dbReference type="SUPFAM" id="SSF159800">
    <property type="entry name" value="PrpR receptor domain-like"/>
    <property type="match status" value="1"/>
</dbReference>
<dbReference type="Pfam" id="PF06506">
    <property type="entry name" value="PrpR_N"/>
    <property type="match status" value="1"/>
</dbReference>
<protein>
    <recommendedName>
        <fullName evidence="6">Sigma-54 factor interaction domain-containing protein</fullName>
    </recommendedName>
</protein>
<accession>A0A0E2HHB5</accession>
<dbReference type="GO" id="GO:0006355">
    <property type="term" value="P:regulation of DNA-templated transcription"/>
    <property type="evidence" value="ECO:0007669"/>
    <property type="project" value="InterPro"/>
</dbReference>
<dbReference type="GO" id="GO:0005524">
    <property type="term" value="F:ATP binding"/>
    <property type="evidence" value="ECO:0007669"/>
    <property type="project" value="UniProtKB-KW"/>
</dbReference>
<dbReference type="GO" id="GO:0043565">
    <property type="term" value="F:sequence-specific DNA binding"/>
    <property type="evidence" value="ECO:0007669"/>
    <property type="project" value="InterPro"/>
</dbReference>
<evidence type="ECO:0000313" key="8">
    <source>
        <dbReference type="Proteomes" id="UP000013085"/>
    </source>
</evidence>
<evidence type="ECO:0000256" key="1">
    <source>
        <dbReference type="ARBA" id="ARBA00022741"/>
    </source>
</evidence>
<dbReference type="Pfam" id="PF25601">
    <property type="entry name" value="AAA_lid_14"/>
    <property type="match status" value="1"/>
</dbReference>
<dbReference type="RefSeq" id="WP_002593201.1">
    <property type="nucleotide sequence ID" value="NZ_KB850976.1"/>
</dbReference>
<reference evidence="7 8" key="1">
    <citation type="submission" date="2013-01" db="EMBL/GenBank/DDBJ databases">
        <title>The Genome Sequence of Clostridium clostridioforme 90A8.</title>
        <authorList>
            <consortium name="The Broad Institute Genome Sequencing Platform"/>
            <person name="Earl A."/>
            <person name="Ward D."/>
            <person name="Feldgarden M."/>
            <person name="Gevers D."/>
            <person name="Courvalin P."/>
            <person name="Lambert T."/>
            <person name="Walker B."/>
            <person name="Young S.K."/>
            <person name="Zeng Q."/>
            <person name="Gargeya S."/>
            <person name="Fitzgerald M."/>
            <person name="Haas B."/>
            <person name="Abouelleil A."/>
            <person name="Alvarado L."/>
            <person name="Arachchi H.M."/>
            <person name="Berlin A.M."/>
            <person name="Chapman S.B."/>
            <person name="Dewar J."/>
            <person name="Goldberg J."/>
            <person name="Griggs A."/>
            <person name="Gujja S."/>
            <person name="Hansen M."/>
            <person name="Howarth C."/>
            <person name="Imamovic A."/>
            <person name="Larimer J."/>
            <person name="McCowan C."/>
            <person name="Murphy C."/>
            <person name="Neiman D."/>
            <person name="Pearson M."/>
            <person name="Priest M."/>
            <person name="Roberts A."/>
            <person name="Saif S."/>
            <person name="Shea T."/>
            <person name="Sisk P."/>
            <person name="Sykes S."/>
            <person name="Wortman J."/>
            <person name="Nusbaum C."/>
            <person name="Birren B."/>
        </authorList>
    </citation>
    <scope>NUCLEOTIDE SEQUENCE [LARGE SCALE GENOMIC DNA]</scope>
    <source>
        <strain evidence="7 8">90A8</strain>
    </source>
</reference>
<gene>
    <name evidence="7" type="ORF">HMPREF1090_00179</name>
</gene>
<dbReference type="InterPro" id="IPR010524">
    <property type="entry name" value="Sig_transdc_resp-reg_PrpR_N"/>
</dbReference>
<dbReference type="GO" id="GO:0000156">
    <property type="term" value="F:phosphorelay response regulator activity"/>
    <property type="evidence" value="ECO:0007669"/>
    <property type="project" value="InterPro"/>
</dbReference>
<dbReference type="InterPro" id="IPR027417">
    <property type="entry name" value="P-loop_NTPase"/>
</dbReference>
<comment type="caution">
    <text evidence="7">The sequence shown here is derived from an EMBL/GenBank/DDBJ whole genome shotgun (WGS) entry which is preliminary data.</text>
</comment>
<dbReference type="InterPro" id="IPR009057">
    <property type="entry name" value="Homeodomain-like_sf"/>
</dbReference>
<dbReference type="PANTHER" id="PTHR32071">
    <property type="entry name" value="TRANSCRIPTIONAL REGULATORY PROTEIN"/>
    <property type="match status" value="1"/>
</dbReference>
<dbReference type="HOGENOM" id="CLU_000445_8_5_9"/>
<dbReference type="PATRIC" id="fig|999408.3.peg.194"/>
<evidence type="ECO:0000256" key="5">
    <source>
        <dbReference type="SAM" id="MobiDB-lite"/>
    </source>
</evidence>
<dbReference type="InterPro" id="IPR002197">
    <property type="entry name" value="HTH_Fis"/>
</dbReference>
<evidence type="ECO:0000313" key="7">
    <source>
        <dbReference type="EMBL" id="ENZ20248.1"/>
    </source>
</evidence>
<dbReference type="Pfam" id="PF00158">
    <property type="entry name" value="Sigma54_activat"/>
    <property type="match status" value="1"/>
</dbReference>
<dbReference type="InterPro" id="IPR002078">
    <property type="entry name" value="Sigma_54_int"/>
</dbReference>
<dbReference type="PRINTS" id="PR01590">
    <property type="entry name" value="HTHFIS"/>
</dbReference>
<dbReference type="SUPFAM" id="SSF52540">
    <property type="entry name" value="P-loop containing nucleoside triphosphate hydrolases"/>
    <property type="match status" value="1"/>
</dbReference>
<dbReference type="EMBL" id="AGYR01000001">
    <property type="protein sequence ID" value="ENZ20248.1"/>
    <property type="molecule type" value="Genomic_DNA"/>
</dbReference>
<name>A0A0E2HHB5_9FIRM</name>
<dbReference type="Gene3D" id="3.40.50.10660">
    <property type="entry name" value="PrpR receptor domain-like"/>
    <property type="match status" value="1"/>
</dbReference>
<keyword evidence="3" id="KW-0805">Transcription regulation</keyword>
<evidence type="ECO:0000259" key="6">
    <source>
        <dbReference type="PROSITE" id="PS50045"/>
    </source>
</evidence>
<keyword evidence="4" id="KW-0804">Transcription</keyword>
<dbReference type="Gene3D" id="1.10.8.60">
    <property type="match status" value="1"/>
</dbReference>
<proteinExistence type="predicted"/>
<dbReference type="PROSITE" id="PS50045">
    <property type="entry name" value="SIGMA54_INTERACT_4"/>
    <property type="match status" value="1"/>
</dbReference>
<dbReference type="Gene3D" id="1.10.10.60">
    <property type="entry name" value="Homeodomain-like"/>
    <property type="match status" value="1"/>
</dbReference>
<sequence>MGEKVRILGIAPYKGLVTLMKRYGSQRDDIQLTAMLGNVETGLSLAKEHYRNYDIIISRANTASRIAKGVPIPVIDIGIDYYDVLLCLKTAENTKTKFAVLGFRSLTTIAKSICNVLKMPTDIFSINTTSEASSLLDKLKEQGYKTVICDTVPYNYAKLIGITPILLTSSMESLKAAVDQAVYTWQTHRDLYHSLSLMHQLLDSSANRFLVLSRTGECLYTTLEDEIAVPIQAKLQNELEQCCAGRKRAFFITVNNQMYSITSHLVDETLSPYIIFHIMRSEIPLAYSKYGVTIMDKQSAEDSFMDSFYSNTELAREILTNTEEAAPSPLSLMITGEIGTGKDRVAHIYYAKSPLCDNPLYVINCSLISDKSWDFITKHYNSPFTDNGNTIYISNLDALQKTKQKQLLSIILDTNMHVRNHLIFSCTQPAGSATPHIVFEYTNALGCILVPIKPLREQKEDIISSAGLYINTLNQELGRQVVGVDDEAAALLEQYDYPYNRTQFKRILKEAVIRTEGPYICAQTIQEVIRREDVLFSGFPLPARAPLGGSGKDTAADTQSNTPPDPYPVSFHLDTSQSLDGMNRDIVRYVLKTCGGNQTSAAKKLGISRTTLWRYLNR</sequence>
<dbReference type="Gene3D" id="3.40.50.300">
    <property type="entry name" value="P-loop containing nucleotide triphosphate hydrolases"/>
    <property type="match status" value="1"/>
</dbReference>
<feature type="domain" description="Sigma-54 factor interaction" evidence="6">
    <location>
        <begin position="308"/>
        <end position="513"/>
    </location>
</feature>
<dbReference type="Gene3D" id="3.40.50.2300">
    <property type="match status" value="1"/>
</dbReference>
<evidence type="ECO:0000256" key="2">
    <source>
        <dbReference type="ARBA" id="ARBA00022840"/>
    </source>
</evidence>